<dbReference type="EMBL" id="FOAG01000012">
    <property type="protein sequence ID" value="SEM07935.1"/>
    <property type="molecule type" value="Genomic_DNA"/>
</dbReference>
<proteinExistence type="predicted"/>
<dbReference type="InterPro" id="IPR011042">
    <property type="entry name" value="6-blade_b-propeller_TolB-like"/>
</dbReference>
<dbReference type="PANTHER" id="PTHR19328">
    <property type="entry name" value="HEDGEHOG-INTERACTING PROTEIN"/>
    <property type="match status" value="1"/>
</dbReference>
<keyword evidence="3" id="KW-1185">Reference proteome</keyword>
<dbReference type="AlphaFoldDB" id="A0A1H7VGC0"/>
<evidence type="ECO:0000313" key="3">
    <source>
        <dbReference type="Proteomes" id="UP000199582"/>
    </source>
</evidence>
<dbReference type="STRING" id="1287727.SAMN05443999_11271"/>
<organism evidence="2 3">
    <name type="scientific">Roseovarius azorensis</name>
    <dbReference type="NCBI Taxonomy" id="1287727"/>
    <lineage>
        <taxon>Bacteria</taxon>
        <taxon>Pseudomonadati</taxon>
        <taxon>Pseudomonadota</taxon>
        <taxon>Alphaproteobacteria</taxon>
        <taxon>Rhodobacterales</taxon>
        <taxon>Roseobacteraceae</taxon>
        <taxon>Roseovarius</taxon>
    </lineage>
</organism>
<dbReference type="InterPro" id="IPR012938">
    <property type="entry name" value="Glc/Sorbosone_DH"/>
</dbReference>
<dbReference type="OrthoDB" id="9770043at2"/>
<accession>A0A1H7VGC0</accession>
<name>A0A1H7VGC0_9RHOB</name>
<dbReference type="Proteomes" id="UP000199582">
    <property type="component" value="Unassembled WGS sequence"/>
</dbReference>
<gene>
    <name evidence="2" type="ORF">SAMN05443999_11271</name>
</gene>
<protein>
    <submittedName>
        <fullName evidence="2">Glucose/arabinose dehydrogenase, beta-propeller fold</fullName>
    </submittedName>
</protein>
<dbReference type="SUPFAM" id="SSF50952">
    <property type="entry name" value="Soluble quinoprotein glucose dehydrogenase"/>
    <property type="match status" value="1"/>
</dbReference>
<evidence type="ECO:0000259" key="1">
    <source>
        <dbReference type="Pfam" id="PF07995"/>
    </source>
</evidence>
<dbReference type="RefSeq" id="WP_093038795.1">
    <property type="nucleotide sequence ID" value="NZ_FOAG01000012.1"/>
</dbReference>
<dbReference type="InterPro" id="IPR011041">
    <property type="entry name" value="Quinoprot_gluc/sorb_DH_b-prop"/>
</dbReference>
<dbReference type="Gene3D" id="2.120.10.30">
    <property type="entry name" value="TolB, C-terminal domain"/>
    <property type="match status" value="1"/>
</dbReference>
<dbReference type="Pfam" id="PF07995">
    <property type="entry name" value="GSDH"/>
    <property type="match status" value="1"/>
</dbReference>
<dbReference type="PANTHER" id="PTHR19328:SF75">
    <property type="entry name" value="ALDOSE SUGAR DEHYDROGENASE YLII"/>
    <property type="match status" value="1"/>
</dbReference>
<feature type="domain" description="Glucose/Sorbosone dehydrogenase" evidence="1">
    <location>
        <begin position="45"/>
        <end position="361"/>
    </location>
</feature>
<evidence type="ECO:0000313" key="2">
    <source>
        <dbReference type="EMBL" id="SEM07935.1"/>
    </source>
</evidence>
<sequence length="371" mass="40189">MPRLARLVLVLILILVLALGLVFTPAHAIESSAGKLTVTRVIDRLDEPWALGFLPEDGVLVTERGGRLLLFRDGARQTIGGLPRVAARGQGGLLDILVPRDFTQSRQIYFTYAKRQPNGEGTAVAHAVLAPGATSLTNWTEIFELTPGSSGGQHFGSRLVEGPDGMLYATIGERGDQPSAQDLSRENGSVIRIARDGSIPADNPFAQTPGARPAIWSYGHRNPQGATLDLSGNLWVVEHGARGGDEINSIRKGANYGWPVISYGRHYSGAKIGQGTHKDGMEQPDFYWDPSIAPSGMMIYSGALWPEWRGHIFVGSLKFDMISRLSGTPLTEAERLQSPETQRVRDIREAPDGSIWFLSVGQGAAYRITPG</sequence>
<reference evidence="2 3" key="1">
    <citation type="submission" date="2016-10" db="EMBL/GenBank/DDBJ databases">
        <authorList>
            <person name="de Groot N.N."/>
        </authorList>
    </citation>
    <scope>NUCLEOTIDE SEQUENCE [LARGE SCALE GENOMIC DNA]</scope>
    <source>
        <strain evidence="2 3">DSM 100674</strain>
    </source>
</reference>